<protein>
    <recommendedName>
        <fullName evidence="2">YCII-related domain-containing protein</fullName>
    </recommendedName>
</protein>
<dbReference type="PANTHER" id="PTHR33606:SF3">
    <property type="entry name" value="PROTEIN YCII"/>
    <property type="match status" value="1"/>
</dbReference>
<proteinExistence type="predicted"/>
<dbReference type="RefSeq" id="XP_064660497.1">
    <property type="nucleotide sequence ID" value="XM_064801867.1"/>
</dbReference>
<keyword evidence="4" id="KW-1185">Reference proteome</keyword>
<evidence type="ECO:0000313" key="3">
    <source>
        <dbReference type="EMBL" id="KAK5171469.1"/>
    </source>
</evidence>
<evidence type="ECO:0000313" key="4">
    <source>
        <dbReference type="Proteomes" id="UP001337655"/>
    </source>
</evidence>
<name>A0AAV9PD57_9PEZI</name>
<feature type="compositionally biased region" description="Pro residues" evidence="1">
    <location>
        <begin position="28"/>
        <end position="40"/>
    </location>
</feature>
<dbReference type="AlphaFoldDB" id="A0AAV9PD57"/>
<evidence type="ECO:0000259" key="2">
    <source>
        <dbReference type="Pfam" id="PF03795"/>
    </source>
</evidence>
<sequence length="122" mass="13362">MAPTNEWLIQIPDHPNMLSKRMEVRPYLPLPPFDPSPTNPSPSRSKHLEDLKPLIASGKIVFGGACLDEPLQEGKGMQTNGSAMMVVCETEKEAREVVEGDVYAKAGVWDTGNMKTAVRTAL</sequence>
<dbReference type="InterPro" id="IPR011008">
    <property type="entry name" value="Dimeric_a/b-barrel"/>
</dbReference>
<evidence type="ECO:0000256" key="1">
    <source>
        <dbReference type="SAM" id="MobiDB-lite"/>
    </source>
</evidence>
<dbReference type="GeneID" id="89925959"/>
<dbReference type="Gene3D" id="3.30.70.1060">
    <property type="entry name" value="Dimeric alpha+beta barrel"/>
    <property type="match status" value="1"/>
</dbReference>
<reference evidence="3 4" key="1">
    <citation type="submission" date="2023-08" db="EMBL/GenBank/DDBJ databases">
        <title>Black Yeasts Isolated from many extreme environments.</title>
        <authorList>
            <person name="Coleine C."/>
            <person name="Stajich J.E."/>
            <person name="Selbmann L."/>
        </authorList>
    </citation>
    <scope>NUCLEOTIDE SEQUENCE [LARGE SCALE GENOMIC DNA]</scope>
    <source>
        <strain evidence="3 4">CCFEE 5935</strain>
    </source>
</reference>
<gene>
    <name evidence="3" type="ORF">LTR77_004614</name>
</gene>
<dbReference type="InterPro" id="IPR051807">
    <property type="entry name" value="Sec-metab_biosynth-assoc"/>
</dbReference>
<dbReference type="EMBL" id="JAVRRT010000006">
    <property type="protein sequence ID" value="KAK5171469.1"/>
    <property type="molecule type" value="Genomic_DNA"/>
</dbReference>
<organism evidence="3 4">
    <name type="scientific">Saxophila tyrrhenica</name>
    <dbReference type="NCBI Taxonomy" id="1690608"/>
    <lineage>
        <taxon>Eukaryota</taxon>
        <taxon>Fungi</taxon>
        <taxon>Dikarya</taxon>
        <taxon>Ascomycota</taxon>
        <taxon>Pezizomycotina</taxon>
        <taxon>Dothideomycetes</taxon>
        <taxon>Dothideomycetidae</taxon>
        <taxon>Mycosphaerellales</taxon>
        <taxon>Extremaceae</taxon>
        <taxon>Saxophila</taxon>
    </lineage>
</organism>
<feature type="region of interest" description="Disordered" evidence="1">
    <location>
        <begin position="26"/>
        <end position="47"/>
    </location>
</feature>
<comment type="caution">
    <text evidence="3">The sequence shown here is derived from an EMBL/GenBank/DDBJ whole genome shotgun (WGS) entry which is preliminary data.</text>
</comment>
<dbReference type="Proteomes" id="UP001337655">
    <property type="component" value="Unassembled WGS sequence"/>
</dbReference>
<dbReference type="InterPro" id="IPR005545">
    <property type="entry name" value="YCII"/>
</dbReference>
<dbReference type="SUPFAM" id="SSF54909">
    <property type="entry name" value="Dimeric alpha+beta barrel"/>
    <property type="match status" value="1"/>
</dbReference>
<dbReference type="PANTHER" id="PTHR33606">
    <property type="entry name" value="PROTEIN YCII"/>
    <property type="match status" value="1"/>
</dbReference>
<dbReference type="Pfam" id="PF03795">
    <property type="entry name" value="YCII"/>
    <property type="match status" value="1"/>
</dbReference>
<feature type="domain" description="YCII-related" evidence="2">
    <location>
        <begin position="43"/>
        <end position="109"/>
    </location>
</feature>
<accession>A0AAV9PD57</accession>